<evidence type="ECO:0000313" key="3">
    <source>
        <dbReference type="Proteomes" id="UP000002279"/>
    </source>
</evidence>
<feature type="region of interest" description="Disordered" evidence="1">
    <location>
        <begin position="128"/>
        <end position="152"/>
    </location>
</feature>
<reference evidence="2" key="3">
    <citation type="submission" date="2025-09" db="UniProtKB">
        <authorList>
            <consortium name="Ensembl"/>
        </authorList>
    </citation>
    <scope>IDENTIFICATION</scope>
    <source>
        <strain evidence="2">Glennie</strain>
    </source>
</reference>
<evidence type="ECO:0000256" key="1">
    <source>
        <dbReference type="SAM" id="MobiDB-lite"/>
    </source>
</evidence>
<dbReference type="OMA" id="VPAYNEM"/>
<dbReference type="GeneTree" id="ENSGT00950000183214"/>
<name>A0A6I8NLB9_ORNAN</name>
<reference evidence="2 3" key="1">
    <citation type="journal article" date="2008" name="Nature">
        <title>Genome analysis of the platypus reveals unique signatures of evolution.</title>
        <authorList>
            <person name="Warren W.C."/>
            <person name="Hillier L.W."/>
            <person name="Marshall Graves J.A."/>
            <person name="Birney E."/>
            <person name="Ponting C.P."/>
            <person name="Grutzner F."/>
            <person name="Belov K."/>
            <person name="Miller W."/>
            <person name="Clarke L."/>
            <person name="Chinwalla A.T."/>
            <person name="Yang S.P."/>
            <person name="Heger A."/>
            <person name="Locke D.P."/>
            <person name="Miethke P."/>
            <person name="Waters P.D."/>
            <person name="Veyrunes F."/>
            <person name="Fulton L."/>
            <person name="Fulton B."/>
            <person name="Graves T."/>
            <person name="Wallis J."/>
            <person name="Puente X.S."/>
            <person name="Lopez-Otin C."/>
            <person name="Ordonez G.R."/>
            <person name="Eichler E.E."/>
            <person name="Chen L."/>
            <person name="Cheng Z."/>
            <person name="Deakin J.E."/>
            <person name="Alsop A."/>
            <person name="Thompson K."/>
            <person name="Kirby P."/>
            <person name="Papenfuss A.T."/>
            <person name="Wakefield M.J."/>
            <person name="Olender T."/>
            <person name="Lancet D."/>
            <person name="Huttley G.A."/>
            <person name="Smit A.F."/>
            <person name="Pask A."/>
            <person name="Temple-Smith P."/>
            <person name="Batzer M.A."/>
            <person name="Walker J.A."/>
            <person name="Konkel M.K."/>
            <person name="Harris R.S."/>
            <person name="Whittington C.M."/>
            <person name="Wong E.S."/>
            <person name="Gemmell N.J."/>
            <person name="Buschiazzo E."/>
            <person name="Vargas Jentzsch I.M."/>
            <person name="Merkel A."/>
            <person name="Schmitz J."/>
            <person name="Zemann A."/>
            <person name="Churakov G."/>
            <person name="Kriegs J.O."/>
            <person name="Brosius J."/>
            <person name="Murchison E.P."/>
            <person name="Sachidanandam R."/>
            <person name="Smith C."/>
            <person name="Hannon G.J."/>
            <person name="Tsend-Ayush E."/>
            <person name="McMillan D."/>
            <person name="Attenborough R."/>
            <person name="Rens W."/>
            <person name="Ferguson-Smith M."/>
            <person name="Lefevre C.M."/>
            <person name="Sharp J.A."/>
            <person name="Nicholas K.R."/>
            <person name="Ray D.A."/>
            <person name="Kube M."/>
            <person name="Reinhardt R."/>
            <person name="Pringle T.H."/>
            <person name="Taylor J."/>
            <person name="Jones R.C."/>
            <person name="Nixon B."/>
            <person name="Dacheux J.L."/>
            <person name="Niwa H."/>
            <person name="Sekita Y."/>
            <person name="Huang X."/>
            <person name="Stark A."/>
            <person name="Kheradpour P."/>
            <person name="Kellis M."/>
            <person name="Flicek P."/>
            <person name="Chen Y."/>
            <person name="Webber C."/>
            <person name="Hardison R."/>
            <person name="Nelson J."/>
            <person name="Hallsworth-Pepin K."/>
            <person name="Delehaunty K."/>
            <person name="Markovic C."/>
            <person name="Minx P."/>
            <person name="Feng Y."/>
            <person name="Kremitzki C."/>
            <person name="Mitreva M."/>
            <person name="Glasscock J."/>
            <person name="Wylie T."/>
            <person name="Wohldmann P."/>
            <person name="Thiru P."/>
            <person name="Nhan M.N."/>
            <person name="Pohl C.S."/>
            <person name="Smith S.M."/>
            <person name="Hou S."/>
            <person name="Nefedov M."/>
            <person name="de Jong P.J."/>
            <person name="Renfree M.B."/>
            <person name="Mardis E.R."/>
            <person name="Wilson R.K."/>
        </authorList>
    </citation>
    <scope>NUCLEOTIDE SEQUENCE [LARGE SCALE GENOMIC DNA]</scope>
    <source>
        <strain evidence="2 3">Glennie</strain>
    </source>
</reference>
<dbReference type="Ensembl" id="ENSOANT00000055964.1">
    <property type="protein sequence ID" value="ENSOANP00000041540.1"/>
    <property type="gene ID" value="ENSOANG00000044745.1"/>
</dbReference>
<feature type="region of interest" description="Disordered" evidence="1">
    <location>
        <begin position="62"/>
        <end position="116"/>
    </location>
</feature>
<accession>A0A6I8NLB9</accession>
<reference evidence="2" key="2">
    <citation type="submission" date="2025-08" db="UniProtKB">
        <authorList>
            <consortium name="Ensembl"/>
        </authorList>
    </citation>
    <scope>IDENTIFICATION</scope>
    <source>
        <strain evidence="2">Glennie</strain>
    </source>
</reference>
<protein>
    <submittedName>
        <fullName evidence="2">Uncharacterized protein</fullName>
    </submittedName>
</protein>
<dbReference type="Bgee" id="ENSOANG00000044745">
    <property type="expression patterns" value="Expressed in testis and 8 other cell types or tissues"/>
</dbReference>
<keyword evidence="3" id="KW-1185">Reference proteome</keyword>
<dbReference type="AlphaFoldDB" id="A0A6I8NLB9"/>
<organism evidence="2 3">
    <name type="scientific">Ornithorhynchus anatinus</name>
    <name type="common">Duckbill platypus</name>
    <dbReference type="NCBI Taxonomy" id="9258"/>
    <lineage>
        <taxon>Eukaryota</taxon>
        <taxon>Metazoa</taxon>
        <taxon>Chordata</taxon>
        <taxon>Craniata</taxon>
        <taxon>Vertebrata</taxon>
        <taxon>Euteleostomi</taxon>
        <taxon>Mammalia</taxon>
        <taxon>Monotremata</taxon>
        <taxon>Ornithorhynchidae</taxon>
        <taxon>Ornithorhynchus</taxon>
    </lineage>
</organism>
<dbReference type="Proteomes" id="UP000002279">
    <property type="component" value="Chromosome 7"/>
</dbReference>
<proteinExistence type="predicted"/>
<sequence>MCMKQNDIICNMSQNSISSGVPLRLDEMQSSAHWRGPAEPAEYLTGPRLIYPERELPYYPGVPPLAPSPKGSYPRTQDMWGPDLRYPQYYPPPSAPQHKGPFRQDVPPSPPQCHKVPAYHEMGRTLYRGVSPDQYHSGTQDPRQKNPMTAAV</sequence>
<evidence type="ECO:0000313" key="2">
    <source>
        <dbReference type="Ensembl" id="ENSOANP00000041540.1"/>
    </source>
</evidence>